<name>A0A5J4V9Q6_9EUKA</name>
<evidence type="ECO:0000313" key="2">
    <source>
        <dbReference type="Proteomes" id="UP000324800"/>
    </source>
</evidence>
<protein>
    <submittedName>
        <fullName evidence="1">Uncharacterized protein</fullName>
    </submittedName>
</protein>
<dbReference type="Proteomes" id="UP000324800">
    <property type="component" value="Unassembled WGS sequence"/>
</dbReference>
<gene>
    <name evidence="1" type="ORF">EZS28_025217</name>
</gene>
<comment type="caution">
    <text evidence="1">The sequence shown here is derived from an EMBL/GenBank/DDBJ whole genome shotgun (WGS) entry which is preliminary data.</text>
</comment>
<dbReference type="OrthoDB" id="2266637at2759"/>
<dbReference type="GO" id="GO:0003676">
    <property type="term" value="F:nucleic acid binding"/>
    <property type="evidence" value="ECO:0007669"/>
    <property type="project" value="InterPro"/>
</dbReference>
<dbReference type="EMBL" id="SNRW01008604">
    <property type="protein sequence ID" value="KAA6379256.1"/>
    <property type="molecule type" value="Genomic_DNA"/>
</dbReference>
<accession>A0A5J4V9Q6</accession>
<dbReference type="Gene3D" id="3.30.420.10">
    <property type="entry name" value="Ribonuclease H-like superfamily/Ribonuclease H"/>
    <property type="match status" value="1"/>
</dbReference>
<sequence>MANCGRSSTQIEQLGTVSKSFVMDNYSTHKTQSAEELLNASKVQITNTSPFSCKLNPIEFVFCDMHQTITQQEVASSISCAEEIIFPHVSNKRDLSKKLAINYVKRLI</sequence>
<organism evidence="1 2">
    <name type="scientific">Streblomastix strix</name>
    <dbReference type="NCBI Taxonomy" id="222440"/>
    <lineage>
        <taxon>Eukaryota</taxon>
        <taxon>Metamonada</taxon>
        <taxon>Preaxostyla</taxon>
        <taxon>Oxymonadida</taxon>
        <taxon>Streblomastigidae</taxon>
        <taxon>Streblomastix</taxon>
    </lineage>
</organism>
<reference evidence="1 2" key="1">
    <citation type="submission" date="2019-03" db="EMBL/GenBank/DDBJ databases">
        <title>Single cell metagenomics reveals metabolic interactions within the superorganism composed of flagellate Streblomastix strix and complex community of Bacteroidetes bacteria on its surface.</title>
        <authorList>
            <person name="Treitli S.C."/>
            <person name="Kolisko M."/>
            <person name="Husnik F."/>
            <person name="Keeling P."/>
            <person name="Hampl V."/>
        </authorList>
    </citation>
    <scope>NUCLEOTIDE SEQUENCE [LARGE SCALE GENOMIC DNA]</scope>
    <source>
        <strain evidence="1">ST1C</strain>
    </source>
</reference>
<evidence type="ECO:0000313" key="1">
    <source>
        <dbReference type="EMBL" id="KAA6379256.1"/>
    </source>
</evidence>
<proteinExistence type="predicted"/>
<dbReference type="InterPro" id="IPR036397">
    <property type="entry name" value="RNaseH_sf"/>
</dbReference>
<dbReference type="AlphaFoldDB" id="A0A5J4V9Q6"/>